<feature type="transmembrane region" description="Helical" evidence="4">
    <location>
        <begin position="648"/>
        <end position="669"/>
    </location>
</feature>
<dbReference type="AlphaFoldDB" id="A0A6G0TGE5"/>
<reference evidence="5 6" key="1">
    <citation type="submission" date="2019-08" db="EMBL/GenBank/DDBJ databases">
        <title>The genome of the soybean aphid Biotype 1, its phylome, world population structure and adaptation to the North American continent.</title>
        <authorList>
            <person name="Giordano R."/>
            <person name="Donthu R.K."/>
            <person name="Hernandez A.G."/>
            <person name="Wright C.L."/>
            <person name="Zimin A.V."/>
        </authorList>
    </citation>
    <scope>NUCLEOTIDE SEQUENCE [LARGE SCALE GENOMIC DNA]</scope>
    <source>
        <tissue evidence="5">Whole aphids</tissue>
    </source>
</reference>
<keyword evidence="2" id="KW-0328">Glycosyltransferase</keyword>
<proteinExistence type="inferred from homology"/>
<keyword evidence="6" id="KW-1185">Reference proteome</keyword>
<dbReference type="Gene3D" id="3.40.50.2000">
    <property type="entry name" value="Glycogen Phosphorylase B"/>
    <property type="match status" value="5"/>
</dbReference>
<gene>
    <name evidence="5" type="ORF">AGLY_010659</name>
</gene>
<keyword evidence="4" id="KW-0472">Membrane</keyword>
<sequence length="1236" mass="139521">MSYAANVLQIPVIYVILSPIVTHSKRSFFGNVPNPAAVSNLLFWHAVPKTFTDQRRHWQIQPLPYDAVDLVKPSLTFTITHFITEPSRPLSPDVVQIGDKIGTFDCARTDTEVCILEGLSTICDLVFEYSYSTLFFKTQDSVRRIKITMTSHCGVLMIAFGTCLGICQVMLPPVGAANILAVQTVAGKSHWNVMRAMLRALTDRGHTVTVFTPFLDGNRDGYTEVDVSGDLKVRVGLNVSRYLGMQTVPMFVAYMVNSTRTNCGAIFKDQRMREIFDSKSRIFDVVVAEALWLDCVSYAANVLQIPIIYVIPSPIVTHWERSYFGHFPNPAAVSNVMFWRSVPKTFVDRLANTLHTVYGSWWLWREGRRHRQNKPLPSDAFDLVKPSLTFFNTHFITEPSRPLSPDIVQIGGIHLAPPEPIPRDILEFIDDAPHGVIYFTLGSVVLMSSLPENVLSVFCECFSKIPQKVLWKYEVHPNMKLFISHGGISGVYETVDAGVPVLGISIFYDQPRNIDNLVNAGMAISIDINSITKDKLLNAILQIVNDEKYQKKAKIASERFKDRPMSPADSVVYWTEYILRHNGAPHLKSHALNLTWYQYFLVDVIITFLFIAFIVLFIICYLLKMVYKNYLKYTHNGKAKQNSNRKTIMSKFAVLLITFCTCITSLHWMPTSAANILAVETVPGKSHWNVMRSVLRALTDSGHTVTVFTPFVDGDRDGYSEVDVSNLTKPIVEVDSTSLIEMTSSKRHMLAIMSNVTRADCDTIYEHPQMTAILNGTVTSRIDLVVTEPFMSECVAYVATMLRVPIVYVVPAPIATFLERLMTGHVPNPAVTGHVMSDRVVPKTFAERFANIVLTVYCSTVTWYNELQLQWTAPRLYDALELTKPSVIFTNTHFITEPARPLTPDVVQIGGIHLTPPKPIPKDILEFIEDAPHGVIYFTFGSIVSMSTLPENVQSAFREALAQVPQKVLWKYEGDMKDKPKNVMTRKWFPQPHPNVKLFISHGGISGVYEAVDAGVPVLGFPVFYDQPRNIDSLVNAGMAICMDLLSVTKETFLNAVLEIVNNDRYQKNAKSVSERFKDRPMSPAESVVYWTEYVLRHNGAPHLKSQALNLTWYQYYLVDPIVLNNFYLIAHSNVKLFISHGGISGVYEAVDAGVSVHGFPVFYDQPRNIDSLVNVGMTKYAKIVSERFKDRPMSPAESVVYWTEYVLRHNGAPHLESQALNFTWYHYFLVDERVT</sequence>
<accession>A0A6G0TGE5</accession>
<dbReference type="GO" id="GO:0008194">
    <property type="term" value="F:UDP-glycosyltransferase activity"/>
    <property type="evidence" value="ECO:0007669"/>
    <property type="project" value="InterPro"/>
</dbReference>
<keyword evidence="3" id="KW-0808">Transferase</keyword>
<keyword evidence="4" id="KW-0812">Transmembrane</keyword>
<comment type="similarity">
    <text evidence="1">Belongs to the UDP-glycosyltransferase family.</text>
</comment>
<dbReference type="EMBL" id="VYZN01000041">
    <property type="protein sequence ID" value="KAE9531453.1"/>
    <property type="molecule type" value="Genomic_DNA"/>
</dbReference>
<dbReference type="FunFam" id="3.40.50.2000:FF:000021">
    <property type="entry name" value="UDP-glucuronosyltransferase"/>
    <property type="match status" value="1"/>
</dbReference>
<evidence type="ECO:0008006" key="7">
    <source>
        <dbReference type="Google" id="ProtNLM"/>
    </source>
</evidence>
<evidence type="ECO:0000256" key="2">
    <source>
        <dbReference type="ARBA" id="ARBA00022676"/>
    </source>
</evidence>
<name>A0A6G0TGE5_APHGL</name>
<dbReference type="PANTHER" id="PTHR48043">
    <property type="entry name" value="EG:EG0003.4 PROTEIN-RELATED"/>
    <property type="match status" value="1"/>
</dbReference>
<evidence type="ECO:0000256" key="4">
    <source>
        <dbReference type="SAM" id="Phobius"/>
    </source>
</evidence>
<dbReference type="Proteomes" id="UP000475862">
    <property type="component" value="Unassembled WGS sequence"/>
</dbReference>
<comment type="caution">
    <text evidence="5">The sequence shown here is derived from an EMBL/GenBank/DDBJ whole genome shotgun (WGS) entry which is preliminary data.</text>
</comment>
<feature type="non-terminal residue" evidence="5">
    <location>
        <position position="1236"/>
    </location>
</feature>
<dbReference type="InterPro" id="IPR002213">
    <property type="entry name" value="UDP_glucos_trans"/>
</dbReference>
<dbReference type="CDD" id="cd03784">
    <property type="entry name" value="GT1_Gtf-like"/>
    <property type="match status" value="2"/>
</dbReference>
<dbReference type="InterPro" id="IPR050271">
    <property type="entry name" value="UDP-glycosyltransferase"/>
</dbReference>
<evidence type="ECO:0000256" key="3">
    <source>
        <dbReference type="ARBA" id="ARBA00022679"/>
    </source>
</evidence>
<feature type="transmembrane region" description="Helical" evidence="4">
    <location>
        <begin position="596"/>
        <end position="623"/>
    </location>
</feature>
<keyword evidence="4" id="KW-1133">Transmembrane helix</keyword>
<dbReference type="OrthoDB" id="5835829at2759"/>
<evidence type="ECO:0000313" key="6">
    <source>
        <dbReference type="Proteomes" id="UP000475862"/>
    </source>
</evidence>
<dbReference type="PANTHER" id="PTHR48043:SF145">
    <property type="entry name" value="FI06409P-RELATED"/>
    <property type="match status" value="1"/>
</dbReference>
<evidence type="ECO:0000256" key="1">
    <source>
        <dbReference type="ARBA" id="ARBA00009995"/>
    </source>
</evidence>
<protein>
    <recommendedName>
        <fullName evidence="7">UDP-glycosyltransferases domain-containing protein</fullName>
    </recommendedName>
</protein>
<evidence type="ECO:0000313" key="5">
    <source>
        <dbReference type="EMBL" id="KAE9531453.1"/>
    </source>
</evidence>
<dbReference type="Pfam" id="PF00201">
    <property type="entry name" value="UDPGT"/>
    <property type="match status" value="4"/>
</dbReference>
<dbReference type="SUPFAM" id="SSF53756">
    <property type="entry name" value="UDP-Glycosyltransferase/glycogen phosphorylase"/>
    <property type="match status" value="3"/>
</dbReference>
<organism evidence="5 6">
    <name type="scientific">Aphis glycines</name>
    <name type="common">Soybean aphid</name>
    <dbReference type="NCBI Taxonomy" id="307491"/>
    <lineage>
        <taxon>Eukaryota</taxon>
        <taxon>Metazoa</taxon>
        <taxon>Ecdysozoa</taxon>
        <taxon>Arthropoda</taxon>
        <taxon>Hexapoda</taxon>
        <taxon>Insecta</taxon>
        <taxon>Pterygota</taxon>
        <taxon>Neoptera</taxon>
        <taxon>Paraneoptera</taxon>
        <taxon>Hemiptera</taxon>
        <taxon>Sternorrhyncha</taxon>
        <taxon>Aphidomorpha</taxon>
        <taxon>Aphidoidea</taxon>
        <taxon>Aphididae</taxon>
        <taxon>Aphidini</taxon>
        <taxon>Aphis</taxon>
        <taxon>Aphis</taxon>
    </lineage>
</organism>